<dbReference type="InterPro" id="IPR000971">
    <property type="entry name" value="Globin"/>
</dbReference>
<dbReference type="InterPro" id="IPR050532">
    <property type="entry name" value="Globin-like_OT"/>
</dbReference>
<dbReference type="GO" id="GO:0019825">
    <property type="term" value="F:oxygen binding"/>
    <property type="evidence" value="ECO:0007669"/>
    <property type="project" value="InterPro"/>
</dbReference>
<keyword evidence="8" id="KW-1185">Reference proteome</keyword>
<proteinExistence type="inferred from homology"/>
<reference evidence="7 8" key="1">
    <citation type="journal article" date="2017" name="Curr. Biol.">
        <title>Genome architecture and evolution of a unichromosomal asexual nematode.</title>
        <authorList>
            <person name="Fradin H."/>
            <person name="Zegar C."/>
            <person name="Gutwein M."/>
            <person name="Lucas J."/>
            <person name="Kovtun M."/>
            <person name="Corcoran D."/>
            <person name="Baugh L.R."/>
            <person name="Kiontke K."/>
            <person name="Gunsalus K."/>
            <person name="Fitch D.H."/>
            <person name="Piano F."/>
        </authorList>
    </citation>
    <scope>NUCLEOTIDE SEQUENCE [LARGE SCALE GENOMIC DNA]</scope>
    <source>
        <strain evidence="7">PF1309</strain>
    </source>
</reference>
<keyword evidence="2" id="KW-0479">Metal-binding</keyword>
<dbReference type="Gene3D" id="1.10.490.10">
    <property type="entry name" value="Globins"/>
    <property type="match status" value="1"/>
</dbReference>
<sequence length="247" mass="28694">MGATQSVTDPTKKEKVEKLFRANNRSNRSRSLDTRQEQRPSRPVGSSHSAKFPKNRCISQYHKKSTDNSNQTSSNGGSISGLTREEKRIIQVCWFKCNQKQLRKCAEDIFADILHMDDDLLRLFRLDHIQSNRLRDAEFFKSHASNFAIVLSLVVTNLQEHVEQACEALQNLGRQHAAFLDKFFQSMYWDTFTDCFERNPPPAFRKGSEREAWSRMILFIIAQMKIGFQKAVSEQRTEQRLSVPQIY</sequence>
<dbReference type="OrthoDB" id="5786608at2759"/>
<protein>
    <recommendedName>
        <fullName evidence="6">Globin domain-containing protein</fullName>
    </recommendedName>
</protein>
<feature type="domain" description="Globin" evidence="6">
    <location>
        <begin position="108"/>
        <end position="223"/>
    </location>
</feature>
<dbReference type="InterPro" id="IPR044399">
    <property type="entry name" value="Mb-like_M"/>
</dbReference>
<dbReference type="InterPro" id="IPR009050">
    <property type="entry name" value="Globin-like_sf"/>
</dbReference>
<dbReference type="SUPFAM" id="SSF46458">
    <property type="entry name" value="Globin-like"/>
    <property type="match status" value="1"/>
</dbReference>
<comment type="similarity">
    <text evidence="4">Belongs to the globin family.</text>
</comment>
<dbReference type="Pfam" id="PF00042">
    <property type="entry name" value="Globin"/>
    <property type="match status" value="1"/>
</dbReference>
<dbReference type="Proteomes" id="UP000218231">
    <property type="component" value="Unassembled WGS sequence"/>
</dbReference>
<evidence type="ECO:0000256" key="5">
    <source>
        <dbReference type="SAM" id="MobiDB-lite"/>
    </source>
</evidence>
<evidence type="ECO:0000313" key="7">
    <source>
        <dbReference type="EMBL" id="PAV75627.1"/>
    </source>
</evidence>
<organism evidence="7 8">
    <name type="scientific">Diploscapter pachys</name>
    <dbReference type="NCBI Taxonomy" id="2018661"/>
    <lineage>
        <taxon>Eukaryota</taxon>
        <taxon>Metazoa</taxon>
        <taxon>Ecdysozoa</taxon>
        <taxon>Nematoda</taxon>
        <taxon>Chromadorea</taxon>
        <taxon>Rhabditida</taxon>
        <taxon>Rhabditina</taxon>
        <taxon>Rhabditomorpha</taxon>
        <taxon>Rhabditoidea</taxon>
        <taxon>Rhabditidae</taxon>
        <taxon>Diploscapter</taxon>
    </lineage>
</organism>
<accession>A0A2A2KP63</accession>
<dbReference type="InterPro" id="IPR012292">
    <property type="entry name" value="Globin/Proto"/>
</dbReference>
<evidence type="ECO:0000313" key="8">
    <source>
        <dbReference type="Proteomes" id="UP000218231"/>
    </source>
</evidence>
<feature type="compositionally biased region" description="Basic and acidic residues" evidence="5">
    <location>
        <begin position="30"/>
        <end position="40"/>
    </location>
</feature>
<dbReference type="GO" id="GO:0020037">
    <property type="term" value="F:heme binding"/>
    <property type="evidence" value="ECO:0007669"/>
    <property type="project" value="InterPro"/>
</dbReference>
<keyword evidence="1 4" id="KW-0349">Heme</keyword>
<dbReference type="GO" id="GO:0046872">
    <property type="term" value="F:metal ion binding"/>
    <property type="evidence" value="ECO:0007669"/>
    <property type="project" value="UniProtKB-KW"/>
</dbReference>
<dbReference type="STRING" id="2018661.A0A2A2KP63"/>
<dbReference type="AlphaFoldDB" id="A0A2A2KP63"/>
<dbReference type="EMBL" id="LIAE01008051">
    <property type="protein sequence ID" value="PAV75627.1"/>
    <property type="molecule type" value="Genomic_DNA"/>
</dbReference>
<name>A0A2A2KP63_9BILA</name>
<dbReference type="GO" id="GO:0005344">
    <property type="term" value="F:oxygen carrier activity"/>
    <property type="evidence" value="ECO:0007669"/>
    <property type="project" value="UniProtKB-KW"/>
</dbReference>
<evidence type="ECO:0000256" key="3">
    <source>
        <dbReference type="ARBA" id="ARBA00023004"/>
    </source>
</evidence>
<keyword evidence="3" id="KW-0408">Iron</keyword>
<feature type="region of interest" description="Disordered" evidence="5">
    <location>
        <begin position="1"/>
        <end position="55"/>
    </location>
</feature>
<comment type="caution">
    <text evidence="7">The sequence shown here is derived from an EMBL/GenBank/DDBJ whole genome shotgun (WGS) entry which is preliminary data.</text>
</comment>
<evidence type="ECO:0000259" key="6">
    <source>
        <dbReference type="Pfam" id="PF00042"/>
    </source>
</evidence>
<feature type="compositionally biased region" description="Basic and acidic residues" evidence="5">
    <location>
        <begin position="10"/>
        <end position="20"/>
    </location>
</feature>
<keyword evidence="4" id="KW-0561">Oxygen transport</keyword>
<evidence type="ECO:0000256" key="4">
    <source>
        <dbReference type="RuleBase" id="RU000356"/>
    </source>
</evidence>
<dbReference type="PANTHER" id="PTHR46458">
    <property type="entry name" value="BLR2807 PROTEIN"/>
    <property type="match status" value="1"/>
</dbReference>
<gene>
    <name evidence="7" type="ORF">WR25_06989</name>
</gene>
<evidence type="ECO:0000256" key="2">
    <source>
        <dbReference type="ARBA" id="ARBA00022723"/>
    </source>
</evidence>
<evidence type="ECO:0000256" key="1">
    <source>
        <dbReference type="ARBA" id="ARBA00022617"/>
    </source>
</evidence>
<dbReference type="PANTHER" id="PTHR46458:SF14">
    <property type="entry name" value="GLOBIN FAMILY PROFILE DOMAIN-CONTAINING PROTEIN"/>
    <property type="match status" value="1"/>
</dbReference>
<keyword evidence="4" id="KW-0813">Transport</keyword>
<dbReference type="CDD" id="cd01040">
    <property type="entry name" value="Mb-like"/>
    <property type="match status" value="1"/>
</dbReference>